<organism evidence="9 10">
    <name type="scientific">Chitinivorax tropicus</name>
    <dbReference type="NCBI Taxonomy" id="714531"/>
    <lineage>
        <taxon>Bacteria</taxon>
        <taxon>Pseudomonadati</taxon>
        <taxon>Pseudomonadota</taxon>
        <taxon>Betaproteobacteria</taxon>
        <taxon>Chitinivorax</taxon>
    </lineage>
</organism>
<feature type="domain" description="Flavoprotein" evidence="8">
    <location>
        <begin position="21"/>
        <end position="206"/>
    </location>
</feature>
<dbReference type="GO" id="GO:0106141">
    <property type="term" value="F:flavin prenyltransferase activity"/>
    <property type="evidence" value="ECO:0007669"/>
    <property type="project" value="UniProtKB-EC"/>
</dbReference>
<keyword evidence="3 7" id="KW-0288">FMN</keyword>
<dbReference type="Gene3D" id="3.40.50.1950">
    <property type="entry name" value="Flavin prenyltransferase-like"/>
    <property type="match status" value="1"/>
</dbReference>
<gene>
    <name evidence="7" type="primary">ubiX</name>
    <name evidence="9" type="ORF">HNQ59_002756</name>
</gene>
<feature type="binding site" evidence="7">
    <location>
        <position position="201"/>
    </location>
    <ligand>
        <name>dimethylallyl phosphate</name>
        <dbReference type="ChEBI" id="CHEBI:88052"/>
    </ligand>
</feature>
<dbReference type="InterPro" id="IPR036551">
    <property type="entry name" value="Flavin_trans-like"/>
</dbReference>
<keyword evidence="4 7" id="KW-0808">Transferase</keyword>
<keyword evidence="9" id="KW-0456">Lyase</keyword>
<dbReference type="NCBIfam" id="NF004685">
    <property type="entry name" value="PRK06029.1"/>
    <property type="match status" value="1"/>
</dbReference>
<dbReference type="InterPro" id="IPR003382">
    <property type="entry name" value="Flavoprotein"/>
</dbReference>
<dbReference type="Proteomes" id="UP000575898">
    <property type="component" value="Unassembled WGS sequence"/>
</dbReference>
<keyword evidence="2 7" id="KW-0285">Flavoprotein</keyword>
<dbReference type="SUPFAM" id="SSF52507">
    <property type="entry name" value="Homo-oligomeric flavin-containing Cys decarboxylases, HFCD"/>
    <property type="match status" value="1"/>
</dbReference>
<feature type="binding site" evidence="7">
    <location>
        <position position="155"/>
    </location>
    <ligand>
        <name>FMN</name>
        <dbReference type="ChEBI" id="CHEBI:58210"/>
    </ligand>
</feature>
<evidence type="ECO:0000256" key="3">
    <source>
        <dbReference type="ARBA" id="ARBA00022643"/>
    </source>
</evidence>
<evidence type="ECO:0000313" key="9">
    <source>
        <dbReference type="EMBL" id="MBB5019454.1"/>
    </source>
</evidence>
<dbReference type="HAMAP" id="MF_01984">
    <property type="entry name" value="ubiX_pad"/>
    <property type="match status" value="1"/>
</dbReference>
<protein>
    <recommendedName>
        <fullName evidence="7">Flavin prenyltransferase UbiX</fullName>
        <ecNumber evidence="7">2.5.1.129</ecNumber>
    </recommendedName>
</protein>
<evidence type="ECO:0000256" key="6">
    <source>
        <dbReference type="ARBA" id="ARBA00060793"/>
    </source>
</evidence>
<feature type="binding site" evidence="7">
    <location>
        <begin position="120"/>
        <end position="123"/>
    </location>
    <ligand>
        <name>FMN</name>
        <dbReference type="ChEBI" id="CHEBI:58210"/>
    </ligand>
</feature>
<dbReference type="EC" id="2.5.1.129" evidence="7"/>
<evidence type="ECO:0000256" key="2">
    <source>
        <dbReference type="ARBA" id="ARBA00022630"/>
    </source>
</evidence>
<feature type="binding site" evidence="7">
    <location>
        <position position="185"/>
    </location>
    <ligand>
        <name>dimethylallyl phosphate</name>
        <dbReference type="ChEBI" id="CHEBI:88052"/>
    </ligand>
</feature>
<proteinExistence type="inferred from homology"/>
<keyword evidence="10" id="KW-1185">Reference proteome</keyword>
<feature type="binding site" evidence="7">
    <location>
        <begin position="29"/>
        <end position="31"/>
    </location>
    <ligand>
        <name>FMN</name>
        <dbReference type="ChEBI" id="CHEBI:58210"/>
    </ligand>
</feature>
<evidence type="ECO:0000259" key="8">
    <source>
        <dbReference type="Pfam" id="PF02441"/>
    </source>
</evidence>
<evidence type="ECO:0000256" key="5">
    <source>
        <dbReference type="ARBA" id="ARBA00050612"/>
    </source>
</evidence>
<dbReference type="Pfam" id="PF02441">
    <property type="entry name" value="Flavoprotein"/>
    <property type="match status" value="1"/>
</dbReference>
<dbReference type="EMBL" id="JACHHY010000017">
    <property type="protein sequence ID" value="MBB5019454.1"/>
    <property type="molecule type" value="Genomic_DNA"/>
</dbReference>
<dbReference type="AlphaFoldDB" id="A0A840MJT1"/>
<comment type="function">
    <text evidence="7">Flavin prenyltransferase that catalyzes the synthesis of the prenylated FMN cofactor (prenyl-FMN) for 4-hydroxy-3-polyprenylbenzoic acid decarboxylase UbiD. The prenyltransferase is metal-independent and links a dimethylallyl moiety from dimethylallyl monophosphate (DMAP) to the flavin N5 and C6 atoms of FMN.</text>
</comment>
<dbReference type="NCBIfam" id="TIGR00421">
    <property type="entry name" value="ubiX_pad"/>
    <property type="match status" value="1"/>
</dbReference>
<comment type="caution">
    <text evidence="9">The sequence shown here is derived from an EMBL/GenBank/DDBJ whole genome shotgun (WGS) entry which is preliminary data.</text>
</comment>
<dbReference type="PANTHER" id="PTHR43374">
    <property type="entry name" value="FLAVIN PRENYLTRANSFERASE"/>
    <property type="match status" value="1"/>
</dbReference>
<sequence length="217" mass="23533">MQAQYQAMLQQTPSVSAAPGKRIALALTGASGMPYGARLLQCLLASGAEVWLLYSQVAQVVARQEMDWALPTRAADVEVALASQFDHLPGKLRVFGREEWFAPVASGSSPADAMVICPCTMGTLAAIASGMSDNLIERAADVMLKEQKKVIVVPREAPFSVIHLENMLKLAKAGAVILPPNPGFYHHPEKVLDIIDFVVARILDHLHIGNDLIRRWG</sequence>
<dbReference type="InterPro" id="IPR004507">
    <property type="entry name" value="UbiX-like"/>
</dbReference>
<evidence type="ECO:0000313" key="10">
    <source>
        <dbReference type="Proteomes" id="UP000575898"/>
    </source>
</evidence>
<comment type="caution">
    <text evidence="7">Lacks conserved residue(s) required for the propagation of feature annotation.</text>
</comment>
<dbReference type="GO" id="GO:0016831">
    <property type="term" value="F:carboxy-lyase activity"/>
    <property type="evidence" value="ECO:0007669"/>
    <property type="project" value="TreeGrafter"/>
</dbReference>
<dbReference type="FunFam" id="3.40.50.1950:FF:000001">
    <property type="entry name" value="Flavin prenyltransferase UbiX"/>
    <property type="match status" value="1"/>
</dbReference>
<evidence type="ECO:0000256" key="1">
    <source>
        <dbReference type="ARBA" id="ARBA00022602"/>
    </source>
</evidence>
<accession>A0A840MJT1</accession>
<feature type="binding site" evidence="7">
    <location>
        <position position="55"/>
    </location>
    <ligand>
        <name>FMN</name>
        <dbReference type="ChEBI" id="CHEBI:58210"/>
    </ligand>
</feature>
<dbReference type="PANTHER" id="PTHR43374:SF1">
    <property type="entry name" value="FLAVIN PRENYLTRANSFERASE PAD1, MITOCHONDRIAL"/>
    <property type="match status" value="1"/>
</dbReference>
<comment type="catalytic activity">
    <reaction evidence="5 7">
        <text>dimethylallyl phosphate + FMNH2 = prenylated FMNH2 + phosphate</text>
        <dbReference type="Rhea" id="RHEA:37743"/>
        <dbReference type="ChEBI" id="CHEBI:43474"/>
        <dbReference type="ChEBI" id="CHEBI:57618"/>
        <dbReference type="ChEBI" id="CHEBI:87467"/>
        <dbReference type="ChEBI" id="CHEBI:88052"/>
        <dbReference type="EC" id="2.5.1.129"/>
    </reaction>
</comment>
<comment type="similarity">
    <text evidence="6 7">Belongs to the UbiX/PAD1 family.</text>
</comment>
<reference evidence="9 10" key="1">
    <citation type="submission" date="2020-08" db="EMBL/GenBank/DDBJ databases">
        <title>Genomic Encyclopedia of Type Strains, Phase IV (KMG-IV): sequencing the most valuable type-strain genomes for metagenomic binning, comparative biology and taxonomic classification.</title>
        <authorList>
            <person name="Goeker M."/>
        </authorList>
    </citation>
    <scope>NUCLEOTIDE SEQUENCE [LARGE SCALE GENOMIC DNA]</scope>
    <source>
        <strain evidence="9 10">DSM 27165</strain>
    </source>
</reference>
<keyword evidence="1 7" id="KW-0637">Prenyltransferase</keyword>
<dbReference type="RefSeq" id="WP_246490998.1">
    <property type="nucleotide sequence ID" value="NZ_JACHHY010000017.1"/>
</dbReference>
<name>A0A840MJT1_9PROT</name>
<evidence type="ECO:0000256" key="7">
    <source>
        <dbReference type="HAMAP-Rule" id="MF_01984"/>
    </source>
</evidence>
<evidence type="ECO:0000256" key="4">
    <source>
        <dbReference type="ARBA" id="ARBA00022679"/>
    </source>
</evidence>